<sequence>MNTSIEASRTQEKIKPISVKVHWSESHEFDEDTHYDFMDFERKALEVAKTNPRGGYDKTKVTVLFDNEDRYECRLDLGCGGNDAGFASHCLNMLAYYLRHQHDVDKPWLHDQHHLSLIEAIQNYEFDTAFVENAKQDLEQAEMNAKAEDEAKAQAEQQEWERQNRERQEKEKAFQASLTIPPWAKAVIVATYTDYDAENSDPYSGYHVTKTVRTLILAWSRHTRNLFPELRKACLNHPSTAFLNHPEQSNEHRETHWSGDGYYLTDIKYLRYGWSVRKRVFYNEAQKAKYAPLGELVVPD</sequence>
<organism evidence="1 2">
    <name type="scientific">Vibrio campbellii</name>
    <dbReference type="NCBI Taxonomy" id="680"/>
    <lineage>
        <taxon>Bacteria</taxon>
        <taxon>Pseudomonadati</taxon>
        <taxon>Pseudomonadota</taxon>
        <taxon>Gammaproteobacteria</taxon>
        <taxon>Vibrionales</taxon>
        <taxon>Vibrionaceae</taxon>
        <taxon>Vibrio</taxon>
    </lineage>
</organism>
<dbReference type="Proteomes" id="UP001354073">
    <property type="component" value="Unassembled WGS sequence"/>
</dbReference>
<proteinExistence type="predicted"/>
<dbReference type="EMBL" id="JAVHXJ020000037">
    <property type="protein sequence ID" value="MGI1897880.1"/>
    <property type="molecule type" value="Genomic_DNA"/>
</dbReference>
<evidence type="ECO:0000313" key="1">
    <source>
        <dbReference type="EMBL" id="MGI1897880.1"/>
    </source>
</evidence>
<protein>
    <submittedName>
        <fullName evidence="1">LPD25 domain-containing protein</fullName>
    </submittedName>
</protein>
<accession>A0ACC7R7C5</accession>
<name>A0ACC7R7C5_9VIBR</name>
<evidence type="ECO:0000313" key="2">
    <source>
        <dbReference type="Proteomes" id="UP001354073"/>
    </source>
</evidence>
<gene>
    <name evidence="1" type="ORF">REH74_010145</name>
</gene>
<comment type="caution">
    <text evidence="1">The sequence shown here is derived from an EMBL/GenBank/DDBJ whole genome shotgun (WGS) entry which is preliminary data.</text>
</comment>
<reference evidence="1" key="1">
    <citation type="submission" date="2024-11" db="EMBL/GenBank/DDBJ databases">
        <title>Identification of new Vibrio campbellii strains harboring the pVA1 plasmid isolated from Penaeus vannamei postlarvae affected by outbreaks of acute hepatopancreatic necrosis disease (AHPND) in Mexico.</title>
        <authorList>
            <person name="Gomez-Gil B."/>
            <person name="Enciso-Ibarra J."/>
        </authorList>
    </citation>
    <scope>NUCLEOTIDE SEQUENCE</scope>
    <source>
        <strain evidence="1">M270204</strain>
    </source>
</reference>